<keyword evidence="5" id="KW-1185">Reference proteome</keyword>
<protein>
    <submittedName>
        <fullName evidence="2">Uncharacterized protein</fullName>
    </submittedName>
</protein>
<feature type="region of interest" description="Disordered" evidence="1">
    <location>
        <begin position="125"/>
        <end position="144"/>
    </location>
</feature>
<dbReference type="PATRIC" id="fig|797209.4.peg.3819"/>
<evidence type="ECO:0000256" key="1">
    <source>
        <dbReference type="SAM" id="MobiDB-lite"/>
    </source>
</evidence>
<accession>E7QYL3</accession>
<dbReference type="Proteomes" id="UP000003751">
    <property type="component" value="Unassembled WGS sequence"/>
</dbReference>
<dbReference type="STRING" id="797209.GCA_000376445_00710"/>
<feature type="region of interest" description="Disordered" evidence="1">
    <location>
        <begin position="185"/>
        <end position="250"/>
    </location>
</feature>
<evidence type="ECO:0000313" key="5">
    <source>
        <dbReference type="Proteomes" id="UP000184203"/>
    </source>
</evidence>
<reference evidence="3" key="2">
    <citation type="submission" date="2016-11" db="EMBL/GenBank/DDBJ databases">
        <authorList>
            <person name="Jaros S."/>
            <person name="Januszkiewicz K."/>
            <person name="Wedrychowicz H."/>
        </authorList>
    </citation>
    <scope>NUCLEOTIDE SEQUENCE [LARGE SCALE GENOMIC DNA]</scope>
    <source>
        <strain evidence="3">DX253</strain>
    </source>
</reference>
<gene>
    <name evidence="3" type="ORF">SAMN05444342_0228</name>
    <name evidence="2" type="ORF">ZOD2009_19518</name>
</gene>
<name>E7QYL3_HALPU</name>
<evidence type="ECO:0000313" key="3">
    <source>
        <dbReference type="EMBL" id="SHJ99996.1"/>
    </source>
</evidence>
<proteinExistence type="predicted"/>
<evidence type="ECO:0000313" key="2">
    <source>
        <dbReference type="EMBL" id="EFW90279.1"/>
    </source>
</evidence>
<dbReference type="RefSeq" id="WP_007982679.1">
    <property type="nucleotide sequence ID" value="NZ_AEMG01000028.1"/>
</dbReference>
<dbReference type="OrthoDB" id="248638at2157"/>
<reference evidence="5" key="3">
    <citation type="submission" date="2016-11" db="EMBL/GenBank/DDBJ databases">
        <authorList>
            <person name="Varghese N."/>
            <person name="Submissions S."/>
        </authorList>
    </citation>
    <scope>NUCLEOTIDE SEQUENCE [LARGE SCALE GENOMIC DNA]</scope>
    <source>
        <strain evidence="5">DX253</strain>
    </source>
</reference>
<feature type="compositionally biased region" description="Acidic residues" evidence="1">
    <location>
        <begin position="132"/>
        <end position="142"/>
    </location>
</feature>
<dbReference type="EMBL" id="AEMG01000028">
    <property type="protein sequence ID" value="EFW90279.1"/>
    <property type="molecule type" value="Genomic_DNA"/>
</dbReference>
<dbReference type="eggNOG" id="arCOG06391">
    <property type="taxonomic scope" value="Archaea"/>
</dbReference>
<evidence type="ECO:0000313" key="4">
    <source>
        <dbReference type="Proteomes" id="UP000003751"/>
    </source>
</evidence>
<dbReference type="Proteomes" id="UP000184203">
    <property type="component" value="Unassembled WGS sequence"/>
</dbReference>
<dbReference type="EMBL" id="FRAN01000001">
    <property type="protein sequence ID" value="SHJ99996.1"/>
    <property type="molecule type" value="Genomic_DNA"/>
</dbReference>
<organism evidence="2 4">
    <name type="scientific">Haladaptatus paucihalophilus DX253</name>
    <dbReference type="NCBI Taxonomy" id="797209"/>
    <lineage>
        <taxon>Archaea</taxon>
        <taxon>Methanobacteriati</taxon>
        <taxon>Methanobacteriota</taxon>
        <taxon>Stenosarchaea group</taxon>
        <taxon>Halobacteria</taxon>
        <taxon>Halobacteriales</taxon>
        <taxon>Haladaptataceae</taxon>
        <taxon>Haladaptatus</taxon>
    </lineage>
</organism>
<dbReference type="AlphaFoldDB" id="E7QYL3"/>
<reference evidence="2 4" key="1">
    <citation type="journal article" date="2014" name="ISME J.">
        <title>Trehalose/2-sulfotrehalose biosynthesis and glycine-betaine uptake are widely spread mechanisms for osmoadaptation in the Halobacteriales.</title>
        <authorList>
            <person name="Youssef N.H."/>
            <person name="Savage-Ashlock K.N."/>
            <person name="McCully A.L."/>
            <person name="Luedtke B."/>
            <person name="Shaw E.I."/>
            <person name="Hoff W.D."/>
            <person name="Elshahed M.S."/>
        </authorList>
    </citation>
    <scope>NUCLEOTIDE SEQUENCE [LARGE SCALE GENOMIC DNA]</scope>
    <source>
        <strain evidence="2 4">DX253</strain>
    </source>
</reference>
<sequence>MDSDRIDAFTEDVRSGLDGLTAAFEAADSFEDVSREAQKLWDVLDEGEDVLDELDLTDVPEVVELSELPDVIELEDTPDAVDEGDPGELIDVRSLIRAVEFRELWSSTDVRSLWNESDEFTDALENVGVGDSDGDDDGDGMMDGDLKNEVQSELYESKLRNQLQESVDEFREQLMDTRNDLQEVKEENESMGGAGQPSSENPSAYSTMAGSRSDMGGVARYSTVPKSGWHSSGGGSKRIYGDRFEGEDDE</sequence>
<feature type="compositionally biased region" description="Polar residues" evidence="1">
    <location>
        <begin position="196"/>
        <end position="210"/>
    </location>
</feature>